<keyword evidence="2" id="KW-0805">Transcription regulation</keyword>
<evidence type="ECO:0000259" key="6">
    <source>
        <dbReference type="Pfam" id="PF08281"/>
    </source>
</evidence>
<evidence type="ECO:0000313" key="7">
    <source>
        <dbReference type="EMBL" id="SDM39272.1"/>
    </source>
</evidence>
<dbReference type="InterPro" id="IPR013325">
    <property type="entry name" value="RNA_pol_sigma_r2"/>
</dbReference>
<dbReference type="Pfam" id="PF04542">
    <property type="entry name" value="Sigma70_r2"/>
    <property type="match status" value="1"/>
</dbReference>
<keyword evidence="8" id="KW-1185">Reference proteome</keyword>
<dbReference type="GO" id="GO:0016987">
    <property type="term" value="F:sigma factor activity"/>
    <property type="evidence" value="ECO:0007669"/>
    <property type="project" value="UniProtKB-KW"/>
</dbReference>
<dbReference type="RefSeq" id="WP_176956201.1">
    <property type="nucleotide sequence ID" value="NZ_FNFO01000013.1"/>
</dbReference>
<accession>A0A1G9SV06</accession>
<keyword evidence="3" id="KW-0731">Sigma factor</keyword>
<evidence type="ECO:0000256" key="2">
    <source>
        <dbReference type="ARBA" id="ARBA00023015"/>
    </source>
</evidence>
<evidence type="ECO:0000256" key="3">
    <source>
        <dbReference type="ARBA" id="ARBA00023082"/>
    </source>
</evidence>
<dbReference type="InterPro" id="IPR013249">
    <property type="entry name" value="RNA_pol_sigma70_r4_t2"/>
</dbReference>
<comment type="similarity">
    <text evidence="1">Belongs to the sigma-70 factor family. ECF subfamily.</text>
</comment>
<dbReference type="InterPro" id="IPR007627">
    <property type="entry name" value="RNA_pol_sigma70_r2"/>
</dbReference>
<dbReference type="Proteomes" id="UP000198510">
    <property type="component" value="Unassembled WGS sequence"/>
</dbReference>
<feature type="domain" description="RNA polymerase sigma factor 70 region 4 type 2" evidence="6">
    <location>
        <begin position="134"/>
        <end position="186"/>
    </location>
</feature>
<evidence type="ECO:0000256" key="4">
    <source>
        <dbReference type="ARBA" id="ARBA00023163"/>
    </source>
</evidence>
<reference evidence="7 8" key="1">
    <citation type="submission" date="2016-10" db="EMBL/GenBank/DDBJ databases">
        <authorList>
            <person name="de Groot N.N."/>
        </authorList>
    </citation>
    <scope>NUCLEOTIDE SEQUENCE [LARGE SCALE GENOMIC DNA]</scope>
    <source>
        <strain evidence="7 8">DSM 25186</strain>
    </source>
</reference>
<dbReference type="InterPro" id="IPR013324">
    <property type="entry name" value="RNA_pol_sigma_r3/r4-like"/>
</dbReference>
<sequence>MQATHVRYGGTNEEEIALWRQVAKENQAAYASLFKRYSQILYGYGLGICPDETLVEDCIQEFFMRLWARRKSLSEPRSVKAYMLASVRRLILEAVESGHKRTRRYQSSYFYTTTTDLSYEQLLIESQLVEQRNQMLQQYLDQLTNRQREVVYLRFFQNSSFKEISETLNIDLQSVRNLLCRALKKMREASAVMAEVA</sequence>
<dbReference type="AlphaFoldDB" id="A0A1G9SV06"/>
<dbReference type="GO" id="GO:0006352">
    <property type="term" value="P:DNA-templated transcription initiation"/>
    <property type="evidence" value="ECO:0007669"/>
    <property type="project" value="InterPro"/>
</dbReference>
<gene>
    <name evidence="7" type="ORF">SAMN05421823_1135</name>
</gene>
<protein>
    <submittedName>
        <fullName evidence="7">RNA polymerase sigma-70 factor, ECF subfamily</fullName>
    </submittedName>
</protein>
<dbReference type="GO" id="GO:0003677">
    <property type="term" value="F:DNA binding"/>
    <property type="evidence" value="ECO:0007669"/>
    <property type="project" value="InterPro"/>
</dbReference>
<dbReference type="Gene3D" id="1.10.1740.10">
    <property type="match status" value="1"/>
</dbReference>
<evidence type="ECO:0000313" key="8">
    <source>
        <dbReference type="Proteomes" id="UP000198510"/>
    </source>
</evidence>
<dbReference type="STRING" id="1075417.SAMN05421823_1135"/>
<name>A0A1G9SV06_9BACT</name>
<dbReference type="InterPro" id="IPR036388">
    <property type="entry name" value="WH-like_DNA-bd_sf"/>
</dbReference>
<dbReference type="NCBIfam" id="TIGR02937">
    <property type="entry name" value="sigma70-ECF"/>
    <property type="match status" value="1"/>
</dbReference>
<dbReference type="SUPFAM" id="SSF88659">
    <property type="entry name" value="Sigma3 and sigma4 domains of RNA polymerase sigma factors"/>
    <property type="match status" value="1"/>
</dbReference>
<dbReference type="Pfam" id="PF08281">
    <property type="entry name" value="Sigma70_r4_2"/>
    <property type="match status" value="1"/>
</dbReference>
<evidence type="ECO:0000259" key="5">
    <source>
        <dbReference type="Pfam" id="PF04542"/>
    </source>
</evidence>
<dbReference type="PANTHER" id="PTHR43133">
    <property type="entry name" value="RNA POLYMERASE ECF-TYPE SIGMA FACTO"/>
    <property type="match status" value="1"/>
</dbReference>
<dbReference type="InterPro" id="IPR039425">
    <property type="entry name" value="RNA_pol_sigma-70-like"/>
</dbReference>
<feature type="domain" description="RNA polymerase sigma-70 region 2" evidence="5">
    <location>
        <begin position="33"/>
        <end position="97"/>
    </location>
</feature>
<dbReference type="InterPro" id="IPR014284">
    <property type="entry name" value="RNA_pol_sigma-70_dom"/>
</dbReference>
<proteinExistence type="inferred from homology"/>
<keyword evidence="4" id="KW-0804">Transcription</keyword>
<evidence type="ECO:0000256" key="1">
    <source>
        <dbReference type="ARBA" id="ARBA00010641"/>
    </source>
</evidence>
<organism evidence="7 8">
    <name type="scientific">Catalinimonas alkaloidigena</name>
    <dbReference type="NCBI Taxonomy" id="1075417"/>
    <lineage>
        <taxon>Bacteria</taxon>
        <taxon>Pseudomonadati</taxon>
        <taxon>Bacteroidota</taxon>
        <taxon>Cytophagia</taxon>
        <taxon>Cytophagales</taxon>
        <taxon>Catalimonadaceae</taxon>
        <taxon>Catalinimonas</taxon>
    </lineage>
</organism>
<dbReference type="PANTHER" id="PTHR43133:SF46">
    <property type="entry name" value="RNA POLYMERASE SIGMA-70 FACTOR ECF SUBFAMILY"/>
    <property type="match status" value="1"/>
</dbReference>
<dbReference type="SUPFAM" id="SSF88946">
    <property type="entry name" value="Sigma2 domain of RNA polymerase sigma factors"/>
    <property type="match status" value="1"/>
</dbReference>
<dbReference type="EMBL" id="FNFO01000013">
    <property type="protein sequence ID" value="SDM39272.1"/>
    <property type="molecule type" value="Genomic_DNA"/>
</dbReference>
<dbReference type="CDD" id="cd06171">
    <property type="entry name" value="Sigma70_r4"/>
    <property type="match status" value="1"/>
</dbReference>
<dbReference type="Gene3D" id="1.10.10.10">
    <property type="entry name" value="Winged helix-like DNA-binding domain superfamily/Winged helix DNA-binding domain"/>
    <property type="match status" value="1"/>
</dbReference>